<dbReference type="InterPro" id="IPR002110">
    <property type="entry name" value="Ankyrin_rpt"/>
</dbReference>
<comment type="caution">
    <text evidence="5">The sequence shown here is derived from an EMBL/GenBank/DDBJ whole genome shotgun (WGS) entry which is preliminary data.</text>
</comment>
<evidence type="ECO:0000313" key="6">
    <source>
        <dbReference type="Proteomes" id="UP000269591"/>
    </source>
</evidence>
<keyword evidence="4" id="KW-0472">Membrane</keyword>
<feature type="transmembrane region" description="Helical" evidence="4">
    <location>
        <begin position="49"/>
        <end position="78"/>
    </location>
</feature>
<keyword evidence="6" id="KW-1185">Reference proteome</keyword>
<feature type="transmembrane region" description="Helical" evidence="4">
    <location>
        <begin position="90"/>
        <end position="117"/>
    </location>
</feature>
<dbReference type="AlphaFoldDB" id="A0A3N0B5W3"/>
<dbReference type="PANTHER" id="PTHR24189:SF50">
    <property type="entry name" value="ANKYRIN REPEAT AND SOCS BOX PROTEIN 2"/>
    <property type="match status" value="1"/>
</dbReference>
<keyword evidence="4" id="KW-1133">Transmembrane helix</keyword>
<dbReference type="EMBL" id="QIBX01000001">
    <property type="protein sequence ID" value="RNL42006.1"/>
    <property type="molecule type" value="Genomic_DNA"/>
</dbReference>
<dbReference type="PANTHER" id="PTHR24189">
    <property type="entry name" value="MYOTROPHIN"/>
    <property type="match status" value="1"/>
</dbReference>
<dbReference type="InterPro" id="IPR036770">
    <property type="entry name" value="Ankyrin_rpt-contain_sf"/>
</dbReference>
<feature type="repeat" description="ANK" evidence="3">
    <location>
        <begin position="209"/>
        <end position="243"/>
    </location>
</feature>
<keyword evidence="1" id="KW-0677">Repeat</keyword>
<organism evidence="5 6">
    <name type="scientific">Slackia equolifaciens</name>
    <dbReference type="NCBI Taxonomy" id="498718"/>
    <lineage>
        <taxon>Bacteria</taxon>
        <taxon>Bacillati</taxon>
        <taxon>Actinomycetota</taxon>
        <taxon>Coriobacteriia</taxon>
        <taxon>Eggerthellales</taxon>
        <taxon>Eggerthellaceae</taxon>
        <taxon>Slackia</taxon>
    </lineage>
</organism>
<protein>
    <submittedName>
        <fullName evidence="5">Uncharacterized protein</fullName>
    </submittedName>
</protein>
<gene>
    <name evidence="5" type="ORF">DMP06_00940</name>
</gene>
<keyword evidence="4" id="KW-0812">Transmembrane</keyword>
<reference evidence="6" key="1">
    <citation type="submission" date="2018-05" db="EMBL/GenBank/DDBJ databases">
        <title>Genome Sequencing of selected type strains of the family Eggerthellaceae.</title>
        <authorList>
            <person name="Danylec N."/>
            <person name="Stoll D.A."/>
            <person name="Doetsch A."/>
            <person name="Huch M."/>
        </authorList>
    </citation>
    <scope>NUCLEOTIDE SEQUENCE [LARGE SCALE GENOMIC DNA]</scope>
    <source>
        <strain evidence="6">DSM 24851</strain>
    </source>
</reference>
<dbReference type="SUPFAM" id="SSF48403">
    <property type="entry name" value="Ankyrin repeat"/>
    <property type="match status" value="1"/>
</dbReference>
<proteinExistence type="predicted"/>
<dbReference type="InterPro" id="IPR050745">
    <property type="entry name" value="Multifunctional_regulatory"/>
</dbReference>
<sequence length="332" mass="35740">MSRADACHARNRLIPIRVALYGGIMVYYGQRIRRMDGADMGGISVLVMLGAMGFFAFIFLAAVALFLAAVVLTIVFAARTKKRRAQGKKLGGLIALPIVFYAVSVPILVFMAVAVFIPATYAGLTTDYDDCSVAIVGHDLERLDQALDASDLQLGDEGAESYRNLLRTAITYGDAECAEVVLADAHDKGRTIDLNEPLVRYDTEGNAADSEYALIMATSISFSSLDMVELLLDNGADANVADAWGRTPLHNACTDLCTLGLGSDKSSATLDDTDAAIDLLLSAGADITAQDQDGLTPWDLYRQTLREYVDEGSLTQEEALDHLSERANVLEP</sequence>
<evidence type="ECO:0000256" key="3">
    <source>
        <dbReference type="PROSITE-ProRule" id="PRU00023"/>
    </source>
</evidence>
<evidence type="ECO:0000313" key="5">
    <source>
        <dbReference type="EMBL" id="RNL42006.1"/>
    </source>
</evidence>
<accession>A0A3N0B5W3</accession>
<dbReference type="Proteomes" id="UP000269591">
    <property type="component" value="Unassembled WGS sequence"/>
</dbReference>
<dbReference type="Pfam" id="PF13637">
    <property type="entry name" value="Ank_4"/>
    <property type="match status" value="1"/>
</dbReference>
<feature type="transmembrane region" description="Helical" evidence="4">
    <location>
        <begin position="12"/>
        <end position="29"/>
    </location>
</feature>
<name>A0A3N0B5W3_9ACTN</name>
<evidence type="ECO:0000256" key="4">
    <source>
        <dbReference type="SAM" id="Phobius"/>
    </source>
</evidence>
<evidence type="ECO:0000256" key="2">
    <source>
        <dbReference type="ARBA" id="ARBA00023043"/>
    </source>
</evidence>
<dbReference type="Gene3D" id="1.25.40.20">
    <property type="entry name" value="Ankyrin repeat-containing domain"/>
    <property type="match status" value="1"/>
</dbReference>
<evidence type="ECO:0000256" key="1">
    <source>
        <dbReference type="ARBA" id="ARBA00022737"/>
    </source>
</evidence>
<dbReference type="PROSITE" id="PS50088">
    <property type="entry name" value="ANK_REPEAT"/>
    <property type="match status" value="1"/>
</dbReference>
<keyword evidence="2 3" id="KW-0040">ANK repeat</keyword>